<keyword evidence="3 11" id="KW-0813">Transport</keyword>
<evidence type="ECO:0000256" key="11">
    <source>
        <dbReference type="RuleBase" id="RU000488"/>
    </source>
</evidence>
<evidence type="ECO:0000256" key="5">
    <source>
        <dbReference type="ARBA" id="ARBA00022737"/>
    </source>
</evidence>
<dbReference type="InterPro" id="IPR002067">
    <property type="entry name" value="MCP"/>
</dbReference>
<evidence type="ECO:0000256" key="6">
    <source>
        <dbReference type="ARBA" id="ARBA00022792"/>
    </source>
</evidence>
<dbReference type="PRINTS" id="PR00926">
    <property type="entry name" value="MITOCARRIER"/>
</dbReference>
<accession>A0AAD4QBH9</accession>
<organism evidence="12 13">
    <name type="scientific">Lactarius akahatsu</name>
    <dbReference type="NCBI Taxonomy" id="416441"/>
    <lineage>
        <taxon>Eukaryota</taxon>
        <taxon>Fungi</taxon>
        <taxon>Dikarya</taxon>
        <taxon>Basidiomycota</taxon>
        <taxon>Agaricomycotina</taxon>
        <taxon>Agaricomycetes</taxon>
        <taxon>Russulales</taxon>
        <taxon>Russulaceae</taxon>
        <taxon>Lactarius</taxon>
    </lineage>
</organism>
<evidence type="ECO:0000256" key="10">
    <source>
        <dbReference type="PROSITE-ProRule" id="PRU00282"/>
    </source>
</evidence>
<dbReference type="Proteomes" id="UP001201163">
    <property type="component" value="Unassembled WGS sequence"/>
</dbReference>
<evidence type="ECO:0000256" key="8">
    <source>
        <dbReference type="ARBA" id="ARBA00023128"/>
    </source>
</evidence>
<dbReference type="EMBL" id="JAKELL010000005">
    <property type="protein sequence ID" value="KAH8998417.1"/>
    <property type="molecule type" value="Genomic_DNA"/>
</dbReference>
<comment type="similarity">
    <text evidence="2 11">Belongs to the mitochondrial carrier (TC 2.A.29) family.</text>
</comment>
<keyword evidence="7" id="KW-1133">Transmembrane helix</keyword>
<dbReference type="PROSITE" id="PS50920">
    <property type="entry name" value="SOLCAR"/>
    <property type="match status" value="3"/>
</dbReference>
<keyword evidence="4 10" id="KW-0812">Transmembrane</keyword>
<sequence length="319" mass="34008">MPPDRRQAAPLYIPQFTAANYGSFFLAGALCATITHGAMTPIDVVKTRIQIDPALARHSLLSGGRLIVAKEGPSALLTGFGPTAVGYFVQGGGKFAGYEFWKKQFVAFAGDQDTAVKYRTAIYLGAASVGELFADIFLTPLEATRIRMVSQRGYATGLASGFTRLLREGGVRDLYAGFIPIIFKQIPYAIGQFTVNELCHEVAFRSMSKETRAKLSPMSRLSISLGSGVIAGFAAAILSQPADTLLSQVNKGHGPKGTMFYRLGVLARQIGFKGLFAGLGPRMVMTAGLVSGQFLIYGAIKDAMGAPPGVEIHKASKKD</sequence>
<proteinExistence type="inferred from homology"/>
<dbReference type="SUPFAM" id="SSF103506">
    <property type="entry name" value="Mitochondrial carrier"/>
    <property type="match status" value="1"/>
</dbReference>
<dbReference type="PANTHER" id="PTHR45671:SF15">
    <property type="entry name" value="MIR1-PHOSPHATE TRANSPORTER OF THE MITOCHONDRIAL CARRIER (MCF) FAMILY"/>
    <property type="match status" value="1"/>
</dbReference>
<dbReference type="InterPro" id="IPR018108">
    <property type="entry name" value="MCP_transmembrane"/>
</dbReference>
<gene>
    <name evidence="12" type="ORF">EDB92DRAFT_2081793</name>
</gene>
<dbReference type="Gene3D" id="1.50.40.10">
    <property type="entry name" value="Mitochondrial carrier domain"/>
    <property type="match status" value="1"/>
</dbReference>
<feature type="repeat" description="Solcar" evidence="10">
    <location>
        <begin position="219"/>
        <end position="303"/>
    </location>
</feature>
<evidence type="ECO:0000256" key="1">
    <source>
        <dbReference type="ARBA" id="ARBA00004448"/>
    </source>
</evidence>
<evidence type="ECO:0000256" key="7">
    <source>
        <dbReference type="ARBA" id="ARBA00022989"/>
    </source>
</evidence>
<dbReference type="PANTHER" id="PTHR45671">
    <property type="entry name" value="SOLUTE CARRIER FAMILY 25 (MITOCHONDRIAL CARRIER PHOSPHATE CARRIER), MEMBER 3, LIKE-RELATED-RELATED"/>
    <property type="match status" value="1"/>
</dbReference>
<comment type="subcellular location">
    <subcellularLocation>
        <location evidence="1">Mitochondrion inner membrane</location>
        <topology evidence="1">Multi-pass membrane protein</topology>
    </subcellularLocation>
</comment>
<keyword evidence="9 10" id="KW-0472">Membrane</keyword>
<dbReference type="InterPro" id="IPR044677">
    <property type="entry name" value="SLC25A3/Pic2/Mir1-like"/>
</dbReference>
<evidence type="ECO:0000256" key="2">
    <source>
        <dbReference type="ARBA" id="ARBA00006375"/>
    </source>
</evidence>
<keyword evidence="8" id="KW-0496">Mitochondrion</keyword>
<dbReference type="GO" id="GO:0005315">
    <property type="term" value="F:phosphate transmembrane transporter activity"/>
    <property type="evidence" value="ECO:0007669"/>
    <property type="project" value="InterPro"/>
</dbReference>
<keyword evidence="13" id="KW-1185">Reference proteome</keyword>
<dbReference type="InterPro" id="IPR023395">
    <property type="entry name" value="MCP_dom_sf"/>
</dbReference>
<evidence type="ECO:0000256" key="4">
    <source>
        <dbReference type="ARBA" id="ARBA00022692"/>
    </source>
</evidence>
<evidence type="ECO:0000256" key="3">
    <source>
        <dbReference type="ARBA" id="ARBA00022448"/>
    </source>
</evidence>
<keyword evidence="5" id="KW-0677">Repeat</keyword>
<dbReference type="GO" id="GO:0005743">
    <property type="term" value="C:mitochondrial inner membrane"/>
    <property type="evidence" value="ECO:0007669"/>
    <property type="project" value="UniProtKB-SubCell"/>
</dbReference>
<evidence type="ECO:0000256" key="9">
    <source>
        <dbReference type="ARBA" id="ARBA00023136"/>
    </source>
</evidence>
<dbReference type="GO" id="GO:1990547">
    <property type="term" value="P:mitochondrial phosphate ion transmembrane transport"/>
    <property type="evidence" value="ECO:0007669"/>
    <property type="project" value="InterPro"/>
</dbReference>
<protein>
    <submittedName>
        <fullName evidence="12">Mitochondrial carrier</fullName>
    </submittedName>
</protein>
<evidence type="ECO:0000313" key="12">
    <source>
        <dbReference type="EMBL" id="KAH8998417.1"/>
    </source>
</evidence>
<evidence type="ECO:0000313" key="13">
    <source>
        <dbReference type="Proteomes" id="UP001201163"/>
    </source>
</evidence>
<feature type="repeat" description="Solcar" evidence="10">
    <location>
        <begin position="118"/>
        <end position="202"/>
    </location>
</feature>
<comment type="caution">
    <text evidence="12">The sequence shown here is derived from an EMBL/GenBank/DDBJ whole genome shotgun (WGS) entry which is preliminary data.</text>
</comment>
<name>A0AAD4QBH9_9AGAM</name>
<feature type="repeat" description="Solcar" evidence="10">
    <location>
        <begin position="19"/>
        <end position="104"/>
    </location>
</feature>
<keyword evidence="6" id="KW-0999">Mitochondrion inner membrane</keyword>
<dbReference type="Pfam" id="PF00153">
    <property type="entry name" value="Mito_carr"/>
    <property type="match status" value="3"/>
</dbReference>
<reference evidence="12" key="1">
    <citation type="submission" date="2022-01" db="EMBL/GenBank/DDBJ databases">
        <title>Comparative genomics reveals a dynamic genome evolution in the ectomycorrhizal milk-cap (Lactarius) mushrooms.</title>
        <authorList>
            <consortium name="DOE Joint Genome Institute"/>
            <person name="Lebreton A."/>
            <person name="Tang N."/>
            <person name="Kuo A."/>
            <person name="LaButti K."/>
            <person name="Drula E."/>
            <person name="Barry K."/>
            <person name="Clum A."/>
            <person name="Lipzen A."/>
            <person name="Mousain D."/>
            <person name="Ng V."/>
            <person name="Wang R."/>
            <person name="Wang X."/>
            <person name="Dai Y."/>
            <person name="Henrissat B."/>
            <person name="Grigoriev I.V."/>
            <person name="Guerin-Laguette A."/>
            <person name="Yu F."/>
            <person name="Martin F.M."/>
        </authorList>
    </citation>
    <scope>NUCLEOTIDE SEQUENCE</scope>
    <source>
        <strain evidence="12">QP</strain>
    </source>
</reference>
<dbReference type="AlphaFoldDB" id="A0AAD4QBH9"/>